<feature type="domain" description="Glycosyl transferase family 1" evidence="2">
    <location>
        <begin position="188"/>
        <end position="338"/>
    </location>
</feature>
<evidence type="ECO:0000259" key="3">
    <source>
        <dbReference type="Pfam" id="PF13439"/>
    </source>
</evidence>
<keyword evidence="1 4" id="KW-0808">Transferase</keyword>
<accession>A0A0G1X7Q3</accession>
<dbReference type="FunFam" id="3.40.50.2000:FF:000119">
    <property type="entry name" value="Glycosyl transferase group 1"/>
    <property type="match status" value="1"/>
</dbReference>
<gene>
    <name evidence="4" type="ORF">VF00_C0001G0143</name>
</gene>
<dbReference type="GO" id="GO:0016757">
    <property type="term" value="F:glycosyltransferase activity"/>
    <property type="evidence" value="ECO:0007669"/>
    <property type="project" value="InterPro"/>
</dbReference>
<dbReference type="Proteomes" id="UP000034913">
    <property type="component" value="Unassembled WGS sequence"/>
</dbReference>
<protein>
    <submittedName>
        <fullName evidence="4">Glycosyl transferase group 1</fullName>
    </submittedName>
</protein>
<organism evidence="4 5">
    <name type="scientific">candidate division Kazan bacterium GW2011_GWB1_52_7</name>
    <dbReference type="NCBI Taxonomy" id="1620414"/>
    <lineage>
        <taxon>Bacteria</taxon>
        <taxon>Bacteria division Kazan-3B-28</taxon>
    </lineage>
</organism>
<dbReference type="Pfam" id="PF00534">
    <property type="entry name" value="Glycos_transf_1"/>
    <property type="match status" value="1"/>
</dbReference>
<evidence type="ECO:0000256" key="1">
    <source>
        <dbReference type="ARBA" id="ARBA00022679"/>
    </source>
</evidence>
<dbReference type="AlphaFoldDB" id="A0A0G1X7Q3"/>
<proteinExistence type="predicted"/>
<dbReference type="InterPro" id="IPR028098">
    <property type="entry name" value="Glyco_trans_4-like_N"/>
</dbReference>
<dbReference type="SUPFAM" id="SSF53756">
    <property type="entry name" value="UDP-Glycosyltransferase/glycogen phosphorylase"/>
    <property type="match status" value="1"/>
</dbReference>
<name>A0A0G1X7Q3_UNCK3</name>
<dbReference type="GO" id="GO:0009103">
    <property type="term" value="P:lipopolysaccharide biosynthetic process"/>
    <property type="evidence" value="ECO:0007669"/>
    <property type="project" value="TreeGrafter"/>
</dbReference>
<sequence length="360" mass="40031">MITVAIDFREATKSTRAGKGEYVYQLAKAWLAEGFDSEMTLLTQAGQTVTLPPGRWRQKMVASSGPFWHWQVAMWLRHRPVDVYLSTQSFVIPAISRAVPVVTTLFDFTAWRYPKTHLSKAVRLEKLLARRAIRRSAHLLAISEFTKRETVELFGVAPGKITVTPMAAGEQFKPLLPDPAARAKYHLPEKFILYLGTIEPRKNLSRLIDAFGVVSQQFPDVKLVLAGGVGWQSEPVLARADDKVIFPGYILDRDRPAVYNLATVFVFPSLYEGFGIPPLEAMACGIPTIVSDRASLPEVVDGAAALVPAEDITALADAMSQLLSSSGMRETLKQAGIRRAREFSWQQTARLTWEAVKRYG</sequence>
<dbReference type="PATRIC" id="fig|1620414.3.peg.150"/>
<dbReference type="InterPro" id="IPR001296">
    <property type="entry name" value="Glyco_trans_1"/>
</dbReference>
<dbReference type="EMBL" id="LCRB01000001">
    <property type="protein sequence ID" value="KKW27208.1"/>
    <property type="molecule type" value="Genomic_DNA"/>
</dbReference>
<dbReference type="Gene3D" id="3.40.50.2000">
    <property type="entry name" value="Glycogen Phosphorylase B"/>
    <property type="match status" value="2"/>
</dbReference>
<evidence type="ECO:0000313" key="4">
    <source>
        <dbReference type="EMBL" id="KKW27208.1"/>
    </source>
</evidence>
<evidence type="ECO:0000313" key="5">
    <source>
        <dbReference type="Proteomes" id="UP000034913"/>
    </source>
</evidence>
<reference evidence="4 5" key="1">
    <citation type="journal article" date="2015" name="Nature">
        <title>rRNA introns, odd ribosomes, and small enigmatic genomes across a large radiation of phyla.</title>
        <authorList>
            <person name="Brown C.T."/>
            <person name="Hug L.A."/>
            <person name="Thomas B.C."/>
            <person name="Sharon I."/>
            <person name="Castelle C.J."/>
            <person name="Singh A."/>
            <person name="Wilkins M.J."/>
            <person name="Williams K.H."/>
            <person name="Banfield J.F."/>
        </authorList>
    </citation>
    <scope>NUCLEOTIDE SEQUENCE [LARGE SCALE GENOMIC DNA]</scope>
</reference>
<evidence type="ECO:0000259" key="2">
    <source>
        <dbReference type="Pfam" id="PF00534"/>
    </source>
</evidence>
<dbReference type="PANTHER" id="PTHR46401:SF2">
    <property type="entry name" value="GLYCOSYLTRANSFERASE WBBK-RELATED"/>
    <property type="match status" value="1"/>
</dbReference>
<comment type="caution">
    <text evidence="4">The sequence shown here is derived from an EMBL/GenBank/DDBJ whole genome shotgun (WGS) entry which is preliminary data.</text>
</comment>
<dbReference type="PANTHER" id="PTHR46401">
    <property type="entry name" value="GLYCOSYLTRANSFERASE WBBK-RELATED"/>
    <property type="match status" value="1"/>
</dbReference>
<dbReference type="Pfam" id="PF13439">
    <property type="entry name" value="Glyco_transf_4"/>
    <property type="match status" value="1"/>
</dbReference>
<feature type="domain" description="Glycosyltransferase subfamily 4-like N-terminal" evidence="3">
    <location>
        <begin position="20"/>
        <end position="165"/>
    </location>
</feature>
<dbReference type="CDD" id="cd03809">
    <property type="entry name" value="GT4_MtfB-like"/>
    <property type="match status" value="1"/>
</dbReference>